<sequence>MNSDYSNSGNGVITTALLLAAGKGSRLYPLTHDTPKCLTMVHEVSILERLVINLKKQGFKRLVVVTGYKEKCIVEFLETRACGMKIDYVVSPLYETTNNIYSLWMARDIINEPFLLIESDLVFDGSLLDDMCSPDRIAVARMQPWMNGSTVTVNQSQHVKEFQNGIAGTFDEIRYKTVNIYSFSLSSWHSITERLDQYISAGRVNDYYETVFAEMVADGSLALKTVSFDSKRWYEIDTVADLAKAETLF</sequence>
<dbReference type="InterPro" id="IPR050065">
    <property type="entry name" value="GlmU-like"/>
</dbReference>
<dbReference type="Pfam" id="PF00483">
    <property type="entry name" value="NTP_transferase"/>
    <property type="match status" value="1"/>
</dbReference>
<evidence type="ECO:0000256" key="2">
    <source>
        <dbReference type="ARBA" id="ARBA00022695"/>
    </source>
</evidence>
<dbReference type="CDD" id="cd02523">
    <property type="entry name" value="PC_cytidylyltransferase"/>
    <property type="match status" value="1"/>
</dbReference>
<dbReference type="InterPro" id="IPR005835">
    <property type="entry name" value="NTP_transferase_dom"/>
</dbReference>
<keyword evidence="2" id="KW-0548">Nucleotidyltransferase</keyword>
<dbReference type="STRING" id="1353158.SAMN04488587_1285"/>
<feature type="domain" description="Nucleotidyl transferase" evidence="3">
    <location>
        <begin position="16"/>
        <end position="125"/>
    </location>
</feature>
<gene>
    <name evidence="4" type="ORF">SAMN04488587_1285</name>
</gene>
<accession>A0A1H9ZVS9</accession>
<dbReference type="PANTHER" id="PTHR43584:SF8">
    <property type="entry name" value="N-ACETYLMURAMATE ALPHA-1-PHOSPHATE URIDYLYLTRANSFERASE"/>
    <property type="match status" value="1"/>
</dbReference>
<dbReference type="SUPFAM" id="SSF53448">
    <property type="entry name" value="Nucleotide-diphospho-sugar transferases"/>
    <property type="match status" value="1"/>
</dbReference>
<dbReference type="AlphaFoldDB" id="A0A1H9ZVS9"/>
<dbReference type="Proteomes" id="UP000243338">
    <property type="component" value="Unassembled WGS sequence"/>
</dbReference>
<organism evidence="4 5">
    <name type="scientific">Methanococcoides vulcani</name>
    <dbReference type="NCBI Taxonomy" id="1353158"/>
    <lineage>
        <taxon>Archaea</taxon>
        <taxon>Methanobacteriati</taxon>
        <taxon>Methanobacteriota</taxon>
        <taxon>Stenosarchaea group</taxon>
        <taxon>Methanomicrobia</taxon>
        <taxon>Methanosarcinales</taxon>
        <taxon>Methanosarcinaceae</taxon>
        <taxon>Methanococcoides</taxon>
    </lineage>
</organism>
<keyword evidence="5" id="KW-1185">Reference proteome</keyword>
<name>A0A1H9ZVS9_9EURY</name>
<reference evidence="5" key="1">
    <citation type="submission" date="2016-10" db="EMBL/GenBank/DDBJ databases">
        <authorList>
            <person name="Varghese N."/>
            <person name="Submissions S."/>
        </authorList>
    </citation>
    <scope>NUCLEOTIDE SEQUENCE [LARGE SCALE GENOMIC DNA]</scope>
    <source>
        <strain evidence="5">SLH 33</strain>
    </source>
</reference>
<dbReference type="EMBL" id="FOHQ01000003">
    <property type="protein sequence ID" value="SES85447.1"/>
    <property type="molecule type" value="Genomic_DNA"/>
</dbReference>
<dbReference type="PANTHER" id="PTHR43584">
    <property type="entry name" value="NUCLEOTIDYL TRANSFERASE"/>
    <property type="match status" value="1"/>
</dbReference>
<evidence type="ECO:0000259" key="3">
    <source>
        <dbReference type="Pfam" id="PF00483"/>
    </source>
</evidence>
<dbReference type="InterPro" id="IPR029044">
    <property type="entry name" value="Nucleotide-diphossugar_trans"/>
</dbReference>
<dbReference type="RefSeq" id="WP_091689787.1">
    <property type="nucleotide sequence ID" value="NZ_CAAGSJ010000005.1"/>
</dbReference>
<evidence type="ECO:0000256" key="1">
    <source>
        <dbReference type="ARBA" id="ARBA00022679"/>
    </source>
</evidence>
<protein>
    <submittedName>
        <fullName evidence="4">Nucleotidyl transferase</fullName>
    </submittedName>
</protein>
<keyword evidence="1 4" id="KW-0808">Transferase</keyword>
<dbReference type="GO" id="GO:0016779">
    <property type="term" value="F:nucleotidyltransferase activity"/>
    <property type="evidence" value="ECO:0007669"/>
    <property type="project" value="UniProtKB-KW"/>
</dbReference>
<evidence type="ECO:0000313" key="5">
    <source>
        <dbReference type="Proteomes" id="UP000243338"/>
    </source>
</evidence>
<dbReference type="OrthoDB" id="25155at2157"/>
<proteinExistence type="predicted"/>
<dbReference type="Gene3D" id="3.90.550.10">
    <property type="entry name" value="Spore Coat Polysaccharide Biosynthesis Protein SpsA, Chain A"/>
    <property type="match status" value="1"/>
</dbReference>
<evidence type="ECO:0000313" key="4">
    <source>
        <dbReference type="EMBL" id="SES85447.1"/>
    </source>
</evidence>